<accession>A0A6L5JUE2</accession>
<sequence length="155" mass="16089">METDQIEAIIETAADGQADAEAQAQADAAAAAPIVDPVDETRALFGVVVAMASPLLPYLPTIYTEDKLTKLASAYVPVAAKYQWNVGGWLAQYGAEIALVGVALPLAVQTAKAHKAFMAERTAEDEKKEQGDKPAPTAAAPALPISDTGGQLMPA</sequence>
<feature type="region of interest" description="Disordered" evidence="1">
    <location>
        <begin position="119"/>
        <end position="155"/>
    </location>
</feature>
<evidence type="ECO:0000313" key="3">
    <source>
        <dbReference type="Proteomes" id="UP000480275"/>
    </source>
</evidence>
<protein>
    <submittedName>
        <fullName evidence="2">Uncharacterized protein</fullName>
    </submittedName>
</protein>
<dbReference type="EMBL" id="WIXJ01000002">
    <property type="protein sequence ID" value="MQY50839.1"/>
    <property type="molecule type" value="Genomic_DNA"/>
</dbReference>
<feature type="compositionally biased region" description="Basic and acidic residues" evidence="1">
    <location>
        <begin position="119"/>
        <end position="132"/>
    </location>
</feature>
<dbReference type="Proteomes" id="UP000480275">
    <property type="component" value="Unassembled WGS sequence"/>
</dbReference>
<feature type="compositionally biased region" description="Low complexity" evidence="1">
    <location>
        <begin position="134"/>
        <end position="144"/>
    </location>
</feature>
<dbReference type="AlphaFoldDB" id="A0A6L5JUE2"/>
<organism evidence="2 3">
    <name type="scientific">Rhodocyclus tenuis</name>
    <name type="common">Rhodospirillum tenue</name>
    <dbReference type="NCBI Taxonomy" id="1066"/>
    <lineage>
        <taxon>Bacteria</taxon>
        <taxon>Pseudomonadati</taxon>
        <taxon>Pseudomonadota</taxon>
        <taxon>Betaproteobacteria</taxon>
        <taxon>Rhodocyclales</taxon>
        <taxon>Rhodocyclaceae</taxon>
        <taxon>Rhodocyclus</taxon>
    </lineage>
</organism>
<name>A0A6L5JUE2_RHOTE</name>
<dbReference type="OrthoDB" id="8970798at2"/>
<reference evidence="2 3" key="1">
    <citation type="submission" date="2019-10" db="EMBL/GenBank/DDBJ databases">
        <title>Whole-genome sequence of the purple nonsulfur photosynthetic bacterium Rhodocyclus tenuis.</title>
        <authorList>
            <person name="Kyndt J.A."/>
            <person name="Meyer T.E."/>
        </authorList>
    </citation>
    <scope>NUCLEOTIDE SEQUENCE [LARGE SCALE GENOMIC DNA]</scope>
    <source>
        <strain evidence="2 3">DSM 110</strain>
    </source>
</reference>
<evidence type="ECO:0000256" key="1">
    <source>
        <dbReference type="SAM" id="MobiDB-lite"/>
    </source>
</evidence>
<proteinExistence type="predicted"/>
<comment type="caution">
    <text evidence="2">The sequence shown here is derived from an EMBL/GenBank/DDBJ whole genome shotgun (WGS) entry which is preliminary data.</text>
</comment>
<gene>
    <name evidence="2" type="ORF">GHK24_03465</name>
</gene>
<evidence type="ECO:0000313" key="2">
    <source>
        <dbReference type="EMBL" id="MQY50839.1"/>
    </source>
</evidence>